<dbReference type="PANTHER" id="PTHR23416:SF23">
    <property type="entry name" value="ACETYLTRANSFERASE C18B11.09C-RELATED"/>
    <property type="match status" value="1"/>
</dbReference>
<comment type="similarity">
    <text evidence="1">Belongs to the transferase hexapeptide repeat family.</text>
</comment>
<dbReference type="InterPro" id="IPR051159">
    <property type="entry name" value="Hexapeptide_acetyltransf"/>
</dbReference>
<keyword evidence="2" id="KW-0808">Transferase</keyword>
<dbReference type="RefSeq" id="WP_189565524.1">
    <property type="nucleotide sequence ID" value="NZ_BMXF01000003.1"/>
</dbReference>
<proteinExistence type="inferred from homology"/>
<evidence type="ECO:0000313" key="4">
    <source>
        <dbReference type="Proteomes" id="UP000598271"/>
    </source>
</evidence>
<dbReference type="InterPro" id="IPR011004">
    <property type="entry name" value="Trimer_LpxA-like_sf"/>
</dbReference>
<name>A0A8J3DAE4_9BACT</name>
<accession>A0A8J3DAE4</accession>
<evidence type="ECO:0000256" key="1">
    <source>
        <dbReference type="ARBA" id="ARBA00007274"/>
    </source>
</evidence>
<dbReference type="Proteomes" id="UP000598271">
    <property type="component" value="Unassembled WGS sequence"/>
</dbReference>
<protein>
    <submittedName>
        <fullName evidence="3">Colanic acid biosynthesis acetyltransferase WcaF</fullName>
    </submittedName>
</protein>
<reference evidence="3 4" key="1">
    <citation type="journal article" date="2014" name="Int. J. Syst. Evol. Microbiol.">
        <title>Complete genome sequence of Corynebacterium casei LMG S-19264T (=DSM 44701T), isolated from a smear-ripened cheese.</title>
        <authorList>
            <consortium name="US DOE Joint Genome Institute (JGI-PGF)"/>
            <person name="Walter F."/>
            <person name="Albersmeier A."/>
            <person name="Kalinowski J."/>
            <person name="Ruckert C."/>
        </authorList>
    </citation>
    <scope>NUCLEOTIDE SEQUENCE [LARGE SCALE GENOMIC DNA]</scope>
    <source>
        <strain evidence="3 4">KCTC 12866</strain>
    </source>
</reference>
<dbReference type="AlphaFoldDB" id="A0A8J3DAE4"/>
<dbReference type="NCBIfam" id="NF007797">
    <property type="entry name" value="PRK10502.1"/>
    <property type="match status" value="1"/>
</dbReference>
<comment type="caution">
    <text evidence="3">The sequence shown here is derived from an EMBL/GenBank/DDBJ whole genome shotgun (WGS) entry which is preliminary data.</text>
</comment>
<evidence type="ECO:0000256" key="2">
    <source>
        <dbReference type="ARBA" id="ARBA00022679"/>
    </source>
</evidence>
<dbReference type="Gene3D" id="2.160.10.10">
    <property type="entry name" value="Hexapeptide repeat proteins"/>
    <property type="match status" value="1"/>
</dbReference>
<dbReference type="EMBL" id="BMXF01000003">
    <property type="protein sequence ID" value="GHB75734.1"/>
    <property type="molecule type" value="Genomic_DNA"/>
</dbReference>
<dbReference type="GO" id="GO:0005829">
    <property type="term" value="C:cytosol"/>
    <property type="evidence" value="ECO:0007669"/>
    <property type="project" value="TreeGrafter"/>
</dbReference>
<dbReference type="SUPFAM" id="SSF51161">
    <property type="entry name" value="Trimeric LpxA-like enzymes"/>
    <property type="match status" value="1"/>
</dbReference>
<dbReference type="CDD" id="cd05825">
    <property type="entry name" value="LbH_wcaF_like"/>
    <property type="match status" value="1"/>
</dbReference>
<organism evidence="3 4">
    <name type="scientific">Persicitalea jodogahamensis</name>
    <dbReference type="NCBI Taxonomy" id="402147"/>
    <lineage>
        <taxon>Bacteria</taxon>
        <taxon>Pseudomonadati</taxon>
        <taxon>Bacteroidota</taxon>
        <taxon>Cytophagia</taxon>
        <taxon>Cytophagales</taxon>
        <taxon>Spirosomataceae</taxon>
        <taxon>Persicitalea</taxon>
    </lineage>
</organism>
<gene>
    <name evidence="3" type="ORF">GCM10007390_31950</name>
</gene>
<dbReference type="PANTHER" id="PTHR23416">
    <property type="entry name" value="SIALIC ACID SYNTHASE-RELATED"/>
    <property type="match status" value="1"/>
</dbReference>
<keyword evidence="4" id="KW-1185">Reference proteome</keyword>
<evidence type="ECO:0000313" key="3">
    <source>
        <dbReference type="EMBL" id="GHB75734.1"/>
    </source>
</evidence>
<dbReference type="GO" id="GO:0008374">
    <property type="term" value="F:O-acyltransferase activity"/>
    <property type="evidence" value="ECO:0007669"/>
    <property type="project" value="TreeGrafter"/>
</dbReference>
<sequence length="190" mass="21346">MEKTSRPQTDLSKYDNSWYRPGGWFKRFFWHLAGRVFINTYFPFPVAIKVTILRIFGAKIAANVMIKPKVNIKYPWFLTIEKNAWIGEEVWIDNLTHVTIGANSCLSQGAMLLTGNHDYKRPGFELRLAPIVLEAGVWIGAKSVVCPGVVCASHAVLAVGSIATKNLDAYSIYGGNPAQFIRNRDMTHEN</sequence>